<name>A0AAN9ATP6_9CAEN</name>
<reference evidence="2 3" key="1">
    <citation type="submission" date="2024-02" db="EMBL/GenBank/DDBJ databases">
        <title>Chromosome-scale genome assembly of the rough periwinkle Littorina saxatilis.</title>
        <authorList>
            <person name="De Jode A."/>
            <person name="Faria R."/>
            <person name="Formenti G."/>
            <person name="Sims Y."/>
            <person name="Smith T.P."/>
            <person name="Tracey A."/>
            <person name="Wood J.M.D."/>
            <person name="Zagrodzka Z.B."/>
            <person name="Johannesson K."/>
            <person name="Butlin R.K."/>
            <person name="Leder E.H."/>
        </authorList>
    </citation>
    <scope>NUCLEOTIDE SEQUENCE [LARGE SCALE GENOMIC DNA]</scope>
    <source>
        <strain evidence="2">Snail1</strain>
        <tissue evidence="2">Muscle</tissue>
    </source>
</reference>
<evidence type="ECO:0000313" key="2">
    <source>
        <dbReference type="EMBL" id="KAK7093098.1"/>
    </source>
</evidence>
<accession>A0AAN9ATP6</accession>
<protein>
    <submittedName>
        <fullName evidence="2">Uncharacterized protein</fullName>
    </submittedName>
</protein>
<feature type="region of interest" description="Disordered" evidence="1">
    <location>
        <begin position="46"/>
        <end position="73"/>
    </location>
</feature>
<keyword evidence="3" id="KW-1185">Reference proteome</keyword>
<comment type="caution">
    <text evidence="2">The sequence shown here is derived from an EMBL/GenBank/DDBJ whole genome shotgun (WGS) entry which is preliminary data.</text>
</comment>
<gene>
    <name evidence="2" type="ORF">V1264_008748</name>
</gene>
<evidence type="ECO:0000256" key="1">
    <source>
        <dbReference type="SAM" id="MobiDB-lite"/>
    </source>
</evidence>
<evidence type="ECO:0000313" key="3">
    <source>
        <dbReference type="Proteomes" id="UP001374579"/>
    </source>
</evidence>
<dbReference type="AlphaFoldDB" id="A0AAN9ATP6"/>
<proteinExistence type="predicted"/>
<organism evidence="2 3">
    <name type="scientific">Littorina saxatilis</name>
    <dbReference type="NCBI Taxonomy" id="31220"/>
    <lineage>
        <taxon>Eukaryota</taxon>
        <taxon>Metazoa</taxon>
        <taxon>Spiralia</taxon>
        <taxon>Lophotrochozoa</taxon>
        <taxon>Mollusca</taxon>
        <taxon>Gastropoda</taxon>
        <taxon>Caenogastropoda</taxon>
        <taxon>Littorinimorpha</taxon>
        <taxon>Littorinoidea</taxon>
        <taxon>Littorinidae</taxon>
        <taxon>Littorina</taxon>
    </lineage>
</organism>
<sequence>MGVQLDFSSAHDPHSSDCARFTQQVRALQQELTQARSRVQVLEREVKRKDDQIKQNDSANQLQEEKARHQNTAKQLKDCKKTCSALEKSCKERRHITRTQPNS</sequence>
<dbReference type="Proteomes" id="UP001374579">
    <property type="component" value="Unassembled WGS sequence"/>
</dbReference>
<dbReference type="EMBL" id="JBAMIC010000021">
    <property type="protein sequence ID" value="KAK7093098.1"/>
    <property type="molecule type" value="Genomic_DNA"/>
</dbReference>